<gene>
    <name evidence="1" type="ORF">UY81_C0003G0015</name>
</gene>
<evidence type="ECO:0008006" key="3">
    <source>
        <dbReference type="Google" id="ProtNLM"/>
    </source>
</evidence>
<protein>
    <recommendedName>
        <fullName evidence="3">YcfA family protein</fullName>
    </recommendedName>
</protein>
<organism evidence="1 2">
    <name type="scientific">Candidatus Giovannonibacteria bacterium GW2011_GWA2_53_7</name>
    <dbReference type="NCBI Taxonomy" id="1618650"/>
    <lineage>
        <taxon>Bacteria</taxon>
        <taxon>Candidatus Giovannoniibacteriota</taxon>
    </lineage>
</organism>
<sequence length="79" mass="9246">MPKRSLADVRQKDWIRACHKLGLLVETQHGKGGHVLVKHPRDGRKYTIQYHLNRLINIKLFKVLLDWGFSEEGIWEALS</sequence>
<name>A0A0G1Y1Y4_9BACT</name>
<dbReference type="Gene3D" id="3.30.920.30">
    <property type="entry name" value="Hypothetical protein"/>
    <property type="match status" value="1"/>
</dbReference>
<comment type="caution">
    <text evidence="1">The sequence shown here is derived from an EMBL/GenBank/DDBJ whole genome shotgun (WGS) entry which is preliminary data.</text>
</comment>
<dbReference type="Proteomes" id="UP000034290">
    <property type="component" value="Unassembled WGS sequence"/>
</dbReference>
<evidence type="ECO:0000313" key="2">
    <source>
        <dbReference type="Proteomes" id="UP000034290"/>
    </source>
</evidence>
<proteinExistence type="predicted"/>
<dbReference type="InterPro" id="IPR038570">
    <property type="entry name" value="HicA_sf"/>
</dbReference>
<dbReference type="AlphaFoldDB" id="A0A0G1Y1Y4"/>
<reference evidence="1 2" key="1">
    <citation type="journal article" date="2015" name="Nature">
        <title>rRNA introns, odd ribosomes, and small enigmatic genomes across a large radiation of phyla.</title>
        <authorList>
            <person name="Brown C.T."/>
            <person name="Hug L.A."/>
            <person name="Thomas B.C."/>
            <person name="Sharon I."/>
            <person name="Castelle C.J."/>
            <person name="Singh A."/>
            <person name="Wilkins M.J."/>
            <person name="Williams K.H."/>
            <person name="Banfield J.F."/>
        </authorList>
    </citation>
    <scope>NUCLEOTIDE SEQUENCE [LARGE SCALE GENOMIC DNA]</scope>
</reference>
<dbReference type="EMBL" id="LCRM01000003">
    <property type="protein sequence ID" value="KKW37135.1"/>
    <property type="molecule type" value="Genomic_DNA"/>
</dbReference>
<accession>A0A0G1Y1Y4</accession>
<evidence type="ECO:0000313" key="1">
    <source>
        <dbReference type="EMBL" id="KKW37135.1"/>
    </source>
</evidence>